<sequence length="551" mass="59527">MERRIAAEKRKNPSDYSFKSVRFSVRINGVTTSFPLDRRSVLGALGVSALSAYLPGMNPQAHGLAPQEDGAGEVVLYAYLPDGTFLDFAAFRDRQTNGAGEKWYDDALLESESLIAVKVRLLEEAEGATAKFALPAEGGPYTLTLSWPTSHGYSALMADLPGPGTYDLNELAARTLHDRQVQRIEAGPEPDADIVAARQATEEALARCGALEIGPERGALAAQCLELASEAQLKLDLALASVIPAKAFIGVTFTKVPTPEQINDLKAITGGKRTPAVRLVIGEQLDDLPKWAEVIDGIHALGGIAVIQVRDAVVRRWKSHEDNIARIDKLLKGLPAATGRLAVDVWEVGNDMGGDWLSDDPIDKSSELGDMTVCARKIYSAIATAIPGDDPLKEYTKTLLGLKYQLGQGDEAHSTFTWVRKNLHNGRVFYRALTGVVRIMGLEIAPQKHPLGTAAYRVMTTLAKTVYQKVAISKLAYGADDLDDGPWWFGSPDDPVKARRIVAEHLTSVGMGQARSWGAPLWWNYLDDETPGSKHSGPVSDVLAKVAAKGA</sequence>
<evidence type="ECO:0000313" key="1">
    <source>
        <dbReference type="EMBL" id="QUC07620.1"/>
    </source>
</evidence>
<dbReference type="EMBL" id="CP072384">
    <property type="protein sequence ID" value="QUC07620.1"/>
    <property type="molecule type" value="Genomic_DNA"/>
</dbReference>
<proteinExistence type="predicted"/>
<dbReference type="RefSeq" id="WP_212322227.1">
    <property type="nucleotide sequence ID" value="NZ_AP024463.1"/>
</dbReference>
<organism evidence="1 2">
    <name type="scientific">Arachnia rubra</name>
    <dbReference type="NCBI Taxonomy" id="1547448"/>
    <lineage>
        <taxon>Bacteria</taxon>
        <taxon>Bacillati</taxon>
        <taxon>Actinomycetota</taxon>
        <taxon>Actinomycetes</taxon>
        <taxon>Propionibacteriales</taxon>
        <taxon>Propionibacteriaceae</taxon>
        <taxon>Arachnia</taxon>
    </lineage>
</organism>
<accession>A0ABX7Y458</accession>
<keyword evidence="2" id="KW-1185">Reference proteome</keyword>
<gene>
    <name evidence="1" type="ORF">J5A65_11880</name>
</gene>
<evidence type="ECO:0000313" key="2">
    <source>
        <dbReference type="Proteomes" id="UP000678513"/>
    </source>
</evidence>
<protein>
    <submittedName>
        <fullName evidence="1">Uncharacterized protein</fullName>
    </submittedName>
</protein>
<dbReference type="Proteomes" id="UP000678513">
    <property type="component" value="Chromosome"/>
</dbReference>
<reference evidence="1 2" key="1">
    <citation type="submission" date="2021-03" db="EMBL/GenBank/DDBJ databases">
        <title>Human Oral Microbial Genomes.</title>
        <authorList>
            <person name="Johnston C.D."/>
            <person name="Chen T."/>
            <person name="Dewhirst F.E."/>
        </authorList>
    </citation>
    <scope>NUCLEOTIDE SEQUENCE [LARGE SCALE GENOMIC DNA]</scope>
    <source>
        <strain evidence="1 2">DSMZ 100122</strain>
    </source>
</reference>
<name>A0ABX7Y458_9ACTN</name>